<organism evidence="1">
    <name type="scientific">uncultured Truepera sp</name>
    <dbReference type="NCBI Taxonomy" id="543023"/>
    <lineage>
        <taxon>Bacteria</taxon>
        <taxon>Thermotogati</taxon>
        <taxon>Deinococcota</taxon>
        <taxon>Deinococci</taxon>
        <taxon>Trueperales</taxon>
        <taxon>Trueperaceae</taxon>
        <taxon>Truepera</taxon>
        <taxon>environmental samples</taxon>
    </lineage>
</organism>
<evidence type="ECO:0000313" key="1">
    <source>
        <dbReference type="EMBL" id="CAA9577417.1"/>
    </source>
</evidence>
<name>A0A6J4VFY1_9DEIN</name>
<protein>
    <submittedName>
        <fullName evidence="1">Uncharacterized protein</fullName>
    </submittedName>
</protein>
<gene>
    <name evidence="1" type="ORF">AVDCRST_MAG86-2411</name>
</gene>
<reference evidence="1" key="1">
    <citation type="submission" date="2020-02" db="EMBL/GenBank/DDBJ databases">
        <authorList>
            <person name="Meier V. D."/>
        </authorList>
    </citation>
    <scope>NUCLEOTIDE SEQUENCE</scope>
    <source>
        <strain evidence="1">AVDCRST_MAG86</strain>
    </source>
</reference>
<proteinExistence type="predicted"/>
<accession>A0A6J4VFY1</accession>
<dbReference type="AlphaFoldDB" id="A0A6J4VFY1"/>
<sequence>MTPNYKLKRPLNAVRNLKTRSGCNLSNALLLKGKREHPMKCEKPHTKILLG</sequence>
<dbReference type="EMBL" id="CADCWP010000205">
    <property type="protein sequence ID" value="CAA9577417.1"/>
    <property type="molecule type" value="Genomic_DNA"/>
</dbReference>